<feature type="signal peptide" evidence="1">
    <location>
        <begin position="1"/>
        <end position="18"/>
    </location>
</feature>
<keyword evidence="3" id="KW-1185">Reference proteome</keyword>
<evidence type="ECO:0008006" key="4">
    <source>
        <dbReference type="Google" id="ProtNLM"/>
    </source>
</evidence>
<dbReference type="AlphaFoldDB" id="A0A939B5E3"/>
<reference evidence="2 3" key="1">
    <citation type="journal article" date="2021" name="Sci. Rep.">
        <title>The distribution of antibiotic resistance genes in chicken gut microbiota commensals.</title>
        <authorList>
            <person name="Juricova H."/>
            <person name="Matiasovicova J."/>
            <person name="Kubasova T."/>
            <person name="Cejkova D."/>
            <person name="Rychlik I."/>
        </authorList>
    </citation>
    <scope>NUCLEOTIDE SEQUENCE [LARGE SCALE GENOMIC DNA]</scope>
    <source>
        <strain evidence="2 3">An819</strain>
    </source>
</reference>
<sequence length="286" mass="31780">MKTLLMAIAATAAMTAKAASPVDTTFTVSGKRIVLTDSAGHTRVSVYSTDNSRLTRTYETSYVDGQEIERVYISSPFIPQTVGRKKRSPKAHYPLFFMGFNTLQRSAFSTGGNPAMHTRDSKSWEWGITCATMACRLTSGLALTSACQMGRVHHHFQGNYVLSTTDGATSMRLVDDGDVRKSYISYGYMRIPLMIEWQSRTGGDDLFVALGPSVEMRWKDHSRYYVGDEKRTETSDTNINPLGLNLELRMGYRYVVVYGRAALTPLLKTASAPKCYQLAFGLGVRI</sequence>
<protein>
    <recommendedName>
        <fullName evidence="4">Outer membrane protein beta-barrel domain-containing protein</fullName>
    </recommendedName>
</protein>
<evidence type="ECO:0000256" key="1">
    <source>
        <dbReference type="SAM" id="SignalP"/>
    </source>
</evidence>
<dbReference type="Proteomes" id="UP000764045">
    <property type="component" value="Unassembled WGS sequence"/>
</dbReference>
<accession>A0A939B5E3</accession>
<dbReference type="RefSeq" id="WP_205110843.1">
    <property type="nucleotide sequence ID" value="NZ_JACJJL010000021.1"/>
</dbReference>
<evidence type="ECO:0000313" key="2">
    <source>
        <dbReference type="EMBL" id="MBM6662441.1"/>
    </source>
</evidence>
<comment type="caution">
    <text evidence="2">The sequence shown here is derived from an EMBL/GenBank/DDBJ whole genome shotgun (WGS) entry which is preliminary data.</text>
</comment>
<name>A0A939B5E3_9BACT</name>
<organism evidence="2 3">
    <name type="scientific">Marseilla massiliensis</name>
    <dbReference type="NCBI Taxonomy" id="1841864"/>
    <lineage>
        <taxon>Bacteria</taxon>
        <taxon>Pseudomonadati</taxon>
        <taxon>Bacteroidota</taxon>
        <taxon>Bacteroidia</taxon>
        <taxon>Bacteroidales</taxon>
        <taxon>Prevotellaceae</taxon>
        <taxon>Marseilla</taxon>
    </lineage>
</organism>
<keyword evidence="1" id="KW-0732">Signal</keyword>
<feature type="chain" id="PRO_5037129798" description="Outer membrane protein beta-barrel domain-containing protein" evidence="1">
    <location>
        <begin position="19"/>
        <end position="286"/>
    </location>
</feature>
<proteinExistence type="predicted"/>
<evidence type="ECO:0000313" key="3">
    <source>
        <dbReference type="Proteomes" id="UP000764045"/>
    </source>
</evidence>
<gene>
    <name evidence="2" type="ORF">H6B30_11885</name>
</gene>
<dbReference type="EMBL" id="JACJJL010000021">
    <property type="protein sequence ID" value="MBM6662441.1"/>
    <property type="molecule type" value="Genomic_DNA"/>
</dbReference>